<dbReference type="Gene3D" id="3.60.20.10">
    <property type="entry name" value="Glutamine Phosphoribosylpyrophosphate, subunit 1, domain 1"/>
    <property type="match status" value="1"/>
</dbReference>
<accession>A0ABU4VHU1</accession>
<keyword evidence="2 5" id="KW-0732">Signal</keyword>
<evidence type="ECO:0000313" key="6">
    <source>
        <dbReference type="EMBL" id="MDX8151274.1"/>
    </source>
</evidence>
<reference evidence="6 7" key="1">
    <citation type="submission" date="2023-11" db="EMBL/GenBank/DDBJ databases">
        <authorList>
            <person name="Xu M."/>
            <person name="Jiang T."/>
        </authorList>
    </citation>
    <scope>NUCLEOTIDE SEQUENCE [LARGE SCALE GENOMIC DNA]</scope>
    <source>
        <strain evidence="6 7">SD</strain>
    </source>
</reference>
<dbReference type="Proteomes" id="UP001277761">
    <property type="component" value="Unassembled WGS sequence"/>
</dbReference>
<dbReference type="PANTHER" id="PTHR34218">
    <property type="entry name" value="PEPTIDASE S45 PENICILLIN AMIDASE"/>
    <property type="match status" value="1"/>
</dbReference>
<evidence type="ECO:0000256" key="1">
    <source>
        <dbReference type="ARBA" id="ARBA00006586"/>
    </source>
</evidence>
<sequence>MPLRPALPALLAAALALALPATAPAAGKVTTPTYDVTVTRTAYGIPHVRAADYASLGYGYAKALAEDTVCTVAEAYVTANGERSRYFGPNEKYAIRGNGSTATNLASDLFYQRIRDRRTVERLLAQPAPLGPKPELREAMHGYVDGWNAWLRDVGGSDGVPDPTCRGKEWVKPITEMDAYRRFYQLSLLASGGVAIDGIAGAKPLTGGTEADAAARARALPPGELDRRLGGLGSNAYAIGRDASRDGHGLLYGNPHFPWQGPERFYQAHLTVPGKVDAMGGSLLGVPIVLIGTTHGMAWSHTVSTARRFAPYQLTLVPGQPTSYLVDGQVRRMTSDRVTVKVRERSGRIGSRTRTLYSSEYGPIFTSILGLPLFPWTPVTAYALYDANADNLGRLMNHFWDMNHAQSTGEVEGILKRYQGIPWVNTIAADTAGNALYADIGSMPNVDEAKYRACGVLLGQATDLLQRLPVLDGSRAGCAPGRAADAVAPGLLGVGDQPLLKRTDHVSNMNDSYWLTNPKQPLEGFSRIIGDERTARSLRTRIGIKQIEERLAGTDGLPGKGFDLQNLMEVGMGNRVYSAELWRDGLVAGCSSAACGVLRGWNMRNDLDAKGAMLWQRFIVRLNAGPTGLALGLLGPFTKGFDARDPVNTPSGLAPLPNAQSALQQAADDLRGAGLPLDATLRQGQSVTRRGQRIPIHGGPGNSGIFNVITPTWSAKRGYTEVVHGSSFVQAVHLKPGCPDVRTILTFGESTNPESPRTSDQTELYSRKGWVKPPFCPGELDADRDAQRQRILDLRPTAPVVVTVREARGSARPRIRVERTDGARAAVGYRVRDGRGRLRARGLRRGADVVIAPRVRRGTWSAVVSVRGRTVRLTARQR</sequence>
<evidence type="ECO:0000256" key="3">
    <source>
        <dbReference type="ARBA" id="ARBA00022801"/>
    </source>
</evidence>
<dbReference type="RefSeq" id="WP_319953426.1">
    <property type="nucleotide sequence ID" value="NZ_JAXAVX010000002.1"/>
</dbReference>
<evidence type="ECO:0000256" key="2">
    <source>
        <dbReference type="ARBA" id="ARBA00022729"/>
    </source>
</evidence>
<dbReference type="Gene3D" id="2.30.120.10">
    <property type="match status" value="1"/>
</dbReference>
<evidence type="ECO:0000313" key="7">
    <source>
        <dbReference type="Proteomes" id="UP001277761"/>
    </source>
</evidence>
<name>A0ABU4VHU1_9ACTN</name>
<evidence type="ECO:0000256" key="5">
    <source>
        <dbReference type="SAM" id="SignalP"/>
    </source>
</evidence>
<comment type="caution">
    <text evidence="6">The sequence shown here is derived from an EMBL/GenBank/DDBJ whole genome shotgun (WGS) entry which is preliminary data.</text>
</comment>
<feature type="signal peptide" evidence="5">
    <location>
        <begin position="1"/>
        <end position="25"/>
    </location>
</feature>
<feature type="chain" id="PRO_5045373901" evidence="5">
    <location>
        <begin position="26"/>
        <end position="878"/>
    </location>
</feature>
<dbReference type="Pfam" id="PF01804">
    <property type="entry name" value="Penicil_amidase"/>
    <property type="match status" value="1"/>
</dbReference>
<gene>
    <name evidence="6" type="ORF">SK069_06710</name>
</gene>
<dbReference type="InterPro" id="IPR023343">
    <property type="entry name" value="Penicillin_amidase_dom1"/>
</dbReference>
<dbReference type="Gene3D" id="1.10.439.10">
    <property type="entry name" value="Penicillin Amidohydrolase, domain 1"/>
    <property type="match status" value="1"/>
</dbReference>
<proteinExistence type="inferred from homology"/>
<dbReference type="InterPro" id="IPR043147">
    <property type="entry name" value="Penicillin_amidase_A-knob"/>
</dbReference>
<comment type="similarity">
    <text evidence="1">Belongs to the peptidase S45 family.</text>
</comment>
<evidence type="ECO:0000256" key="4">
    <source>
        <dbReference type="ARBA" id="ARBA00023145"/>
    </source>
</evidence>
<dbReference type="SUPFAM" id="SSF56235">
    <property type="entry name" value="N-terminal nucleophile aminohydrolases (Ntn hydrolases)"/>
    <property type="match status" value="1"/>
</dbReference>
<dbReference type="InterPro" id="IPR029055">
    <property type="entry name" value="Ntn_hydrolases_N"/>
</dbReference>
<dbReference type="InterPro" id="IPR043146">
    <property type="entry name" value="Penicillin_amidase_N_B-knob"/>
</dbReference>
<dbReference type="EMBL" id="JAXAVX010000002">
    <property type="protein sequence ID" value="MDX8151274.1"/>
    <property type="molecule type" value="Genomic_DNA"/>
</dbReference>
<dbReference type="InterPro" id="IPR002692">
    <property type="entry name" value="S45"/>
</dbReference>
<dbReference type="Gene3D" id="1.10.1400.10">
    <property type="match status" value="1"/>
</dbReference>
<keyword evidence="4" id="KW-0865">Zymogen</keyword>
<protein>
    <submittedName>
        <fullName evidence="6">Penicillin acylase family protein</fullName>
    </submittedName>
</protein>
<keyword evidence="3" id="KW-0378">Hydrolase</keyword>
<organism evidence="6 7">
    <name type="scientific">Patulibacter brassicae</name>
    <dbReference type="NCBI Taxonomy" id="1705717"/>
    <lineage>
        <taxon>Bacteria</taxon>
        <taxon>Bacillati</taxon>
        <taxon>Actinomycetota</taxon>
        <taxon>Thermoleophilia</taxon>
        <taxon>Solirubrobacterales</taxon>
        <taxon>Patulibacteraceae</taxon>
        <taxon>Patulibacter</taxon>
    </lineage>
</organism>
<dbReference type="PANTHER" id="PTHR34218:SF3">
    <property type="entry name" value="ACYL-HOMOSERINE LACTONE ACYLASE PVDQ"/>
    <property type="match status" value="1"/>
</dbReference>
<keyword evidence="7" id="KW-1185">Reference proteome</keyword>